<gene>
    <name evidence="3" type="ORF">D7M11_28785</name>
</gene>
<sequence>MNATGVQASLPRLAAISMSLIVASSLFAGCSGLPNAAPNGKEQEKPLSNQNQKQEEHQPVTISVGVRYLNDDEVKRYIVDPVKLKYPWITVKAESYKPENLANMVAAGDVPDLFITNNISGLAPFESLQLLVSIDDLIKTQGMDLSRFEPESLNAI</sequence>
<reference evidence="3 4" key="1">
    <citation type="journal article" date="2007" name="Int. J. Syst. Evol. Microbiol.">
        <title>Paenibacillus ginsengarvi sp. nov., isolated from soil from ginseng cultivation.</title>
        <authorList>
            <person name="Yoon M.H."/>
            <person name="Ten L.N."/>
            <person name="Im W.T."/>
        </authorList>
    </citation>
    <scope>NUCLEOTIDE SEQUENCE [LARGE SCALE GENOMIC DNA]</scope>
    <source>
        <strain evidence="3 4">KCTC 13059</strain>
    </source>
</reference>
<dbReference type="OrthoDB" id="9782846at2"/>
<dbReference type="SUPFAM" id="SSF53850">
    <property type="entry name" value="Periplasmic binding protein-like II"/>
    <property type="match status" value="1"/>
</dbReference>
<dbReference type="Gene3D" id="3.40.190.10">
    <property type="entry name" value="Periplasmic binding protein-like II"/>
    <property type="match status" value="1"/>
</dbReference>
<dbReference type="Proteomes" id="UP000282311">
    <property type="component" value="Unassembled WGS sequence"/>
</dbReference>
<organism evidence="3 4">
    <name type="scientific">Paenibacillus ginsengarvi</name>
    <dbReference type="NCBI Taxonomy" id="400777"/>
    <lineage>
        <taxon>Bacteria</taxon>
        <taxon>Bacillati</taxon>
        <taxon>Bacillota</taxon>
        <taxon>Bacilli</taxon>
        <taxon>Bacillales</taxon>
        <taxon>Paenibacillaceae</taxon>
        <taxon>Paenibacillus</taxon>
    </lineage>
</organism>
<feature type="chain" id="PRO_5039274377" description="ABC transporter substrate-binding protein" evidence="2">
    <location>
        <begin position="29"/>
        <end position="156"/>
    </location>
</feature>
<proteinExistence type="predicted"/>
<keyword evidence="4" id="KW-1185">Reference proteome</keyword>
<feature type="signal peptide" evidence="2">
    <location>
        <begin position="1"/>
        <end position="28"/>
    </location>
</feature>
<evidence type="ECO:0000256" key="1">
    <source>
        <dbReference type="SAM" id="MobiDB-lite"/>
    </source>
</evidence>
<keyword evidence="2" id="KW-0732">Signal</keyword>
<evidence type="ECO:0000256" key="2">
    <source>
        <dbReference type="SAM" id="SignalP"/>
    </source>
</evidence>
<dbReference type="AlphaFoldDB" id="A0A3B0BHI3"/>
<comment type="caution">
    <text evidence="3">The sequence shown here is derived from an EMBL/GenBank/DDBJ whole genome shotgun (WGS) entry which is preliminary data.</text>
</comment>
<dbReference type="EMBL" id="RBAH01000028">
    <property type="protein sequence ID" value="RKN71831.1"/>
    <property type="molecule type" value="Genomic_DNA"/>
</dbReference>
<dbReference type="RefSeq" id="WP_120750728.1">
    <property type="nucleotide sequence ID" value="NZ_RBAH01000028.1"/>
</dbReference>
<accession>A0A3B0BHI3</accession>
<evidence type="ECO:0000313" key="4">
    <source>
        <dbReference type="Proteomes" id="UP000282311"/>
    </source>
</evidence>
<evidence type="ECO:0000313" key="3">
    <source>
        <dbReference type="EMBL" id="RKN71831.1"/>
    </source>
</evidence>
<protein>
    <recommendedName>
        <fullName evidence="5">ABC transporter substrate-binding protein</fullName>
    </recommendedName>
</protein>
<name>A0A3B0BHI3_9BACL</name>
<evidence type="ECO:0008006" key="5">
    <source>
        <dbReference type="Google" id="ProtNLM"/>
    </source>
</evidence>
<feature type="region of interest" description="Disordered" evidence="1">
    <location>
        <begin position="37"/>
        <end position="59"/>
    </location>
</feature>